<gene>
    <name evidence="1" type="ORF">NPIL_543361</name>
</gene>
<accession>A0A8X6U9K8</accession>
<dbReference type="Proteomes" id="UP000887013">
    <property type="component" value="Unassembled WGS sequence"/>
</dbReference>
<reference evidence="1" key="1">
    <citation type="submission" date="2020-08" db="EMBL/GenBank/DDBJ databases">
        <title>Multicomponent nature underlies the extraordinary mechanical properties of spider dragline silk.</title>
        <authorList>
            <person name="Kono N."/>
            <person name="Nakamura H."/>
            <person name="Mori M."/>
            <person name="Yoshida Y."/>
            <person name="Ohtoshi R."/>
            <person name="Malay A.D."/>
            <person name="Moran D.A.P."/>
            <person name="Tomita M."/>
            <person name="Numata K."/>
            <person name="Arakawa K."/>
        </authorList>
    </citation>
    <scope>NUCLEOTIDE SEQUENCE</scope>
</reference>
<proteinExistence type="predicted"/>
<comment type="caution">
    <text evidence="1">The sequence shown here is derived from an EMBL/GenBank/DDBJ whole genome shotgun (WGS) entry which is preliminary data.</text>
</comment>
<sequence>MMDDIMSIYPRPLCREFIIVSYYDKDRKYRRILTRYTVKDRYAFRFVLCFKQLGGFSNGLYAKGAAFYHAVTIMQRYDGSGELWIDR</sequence>
<protein>
    <submittedName>
        <fullName evidence="1">Uncharacterized protein</fullName>
    </submittedName>
</protein>
<evidence type="ECO:0000313" key="2">
    <source>
        <dbReference type="Proteomes" id="UP000887013"/>
    </source>
</evidence>
<dbReference type="AlphaFoldDB" id="A0A8X6U9K8"/>
<keyword evidence="2" id="KW-1185">Reference proteome</keyword>
<name>A0A8X6U9K8_NEPPI</name>
<dbReference type="EMBL" id="BMAW01075134">
    <property type="protein sequence ID" value="GFT95236.1"/>
    <property type="molecule type" value="Genomic_DNA"/>
</dbReference>
<evidence type="ECO:0000313" key="1">
    <source>
        <dbReference type="EMBL" id="GFT95236.1"/>
    </source>
</evidence>
<organism evidence="1 2">
    <name type="scientific">Nephila pilipes</name>
    <name type="common">Giant wood spider</name>
    <name type="synonym">Nephila maculata</name>
    <dbReference type="NCBI Taxonomy" id="299642"/>
    <lineage>
        <taxon>Eukaryota</taxon>
        <taxon>Metazoa</taxon>
        <taxon>Ecdysozoa</taxon>
        <taxon>Arthropoda</taxon>
        <taxon>Chelicerata</taxon>
        <taxon>Arachnida</taxon>
        <taxon>Araneae</taxon>
        <taxon>Araneomorphae</taxon>
        <taxon>Entelegynae</taxon>
        <taxon>Araneoidea</taxon>
        <taxon>Nephilidae</taxon>
        <taxon>Nephila</taxon>
    </lineage>
</organism>